<reference evidence="2" key="1">
    <citation type="submission" date="2023-10" db="EMBL/GenBank/DDBJ databases">
        <authorList>
            <person name="Chen Y."/>
            <person name="Shah S."/>
            <person name="Dougan E. K."/>
            <person name="Thang M."/>
            <person name="Chan C."/>
        </authorList>
    </citation>
    <scope>NUCLEOTIDE SEQUENCE [LARGE SCALE GENOMIC DNA]</scope>
</reference>
<dbReference type="EMBL" id="CAUYUJ010000656">
    <property type="protein sequence ID" value="CAK0791776.1"/>
    <property type="molecule type" value="Genomic_DNA"/>
</dbReference>
<accession>A0ABN9PN06</accession>
<dbReference type="Proteomes" id="UP001189429">
    <property type="component" value="Unassembled WGS sequence"/>
</dbReference>
<feature type="region of interest" description="Disordered" evidence="1">
    <location>
        <begin position="105"/>
        <end position="137"/>
    </location>
</feature>
<evidence type="ECO:0000313" key="3">
    <source>
        <dbReference type="Proteomes" id="UP001189429"/>
    </source>
</evidence>
<sequence length="137" mass="15512">MEHRYSTKKVSKTREQKPIIDNGSWPKDINVFRIQVGVSELGDLASEDLAQQFGVQRDLSIGKVREQLFVECAMRNKKLDLHVMSAQKPSRDAVCSIADEVKAARREKDDKRGARNNRVQALETSTPAERFASAVRQ</sequence>
<gene>
    <name evidence="2" type="ORF">PCOR1329_LOCUS2578</name>
</gene>
<comment type="caution">
    <text evidence="2">The sequence shown here is derived from an EMBL/GenBank/DDBJ whole genome shotgun (WGS) entry which is preliminary data.</text>
</comment>
<name>A0ABN9PN06_9DINO</name>
<feature type="non-terminal residue" evidence="2">
    <location>
        <position position="137"/>
    </location>
</feature>
<proteinExistence type="predicted"/>
<protein>
    <submittedName>
        <fullName evidence="2">Uncharacterized protein</fullName>
    </submittedName>
</protein>
<keyword evidence="3" id="KW-1185">Reference proteome</keyword>
<feature type="compositionally biased region" description="Polar residues" evidence="1">
    <location>
        <begin position="117"/>
        <end position="127"/>
    </location>
</feature>
<evidence type="ECO:0000256" key="1">
    <source>
        <dbReference type="SAM" id="MobiDB-lite"/>
    </source>
</evidence>
<organism evidence="2 3">
    <name type="scientific">Prorocentrum cordatum</name>
    <dbReference type="NCBI Taxonomy" id="2364126"/>
    <lineage>
        <taxon>Eukaryota</taxon>
        <taxon>Sar</taxon>
        <taxon>Alveolata</taxon>
        <taxon>Dinophyceae</taxon>
        <taxon>Prorocentrales</taxon>
        <taxon>Prorocentraceae</taxon>
        <taxon>Prorocentrum</taxon>
    </lineage>
</organism>
<evidence type="ECO:0000313" key="2">
    <source>
        <dbReference type="EMBL" id="CAK0791776.1"/>
    </source>
</evidence>